<dbReference type="EMBL" id="JAGYWB010000002">
    <property type="protein sequence ID" value="KAI0529109.1"/>
    <property type="molecule type" value="Genomic_DNA"/>
</dbReference>
<dbReference type="SUPFAM" id="SSF57756">
    <property type="entry name" value="Retrovirus zinc finger-like domains"/>
    <property type="match status" value="1"/>
</dbReference>
<dbReference type="InterPro" id="IPR025836">
    <property type="entry name" value="Zn_knuckle_CX2CX4HX4C"/>
</dbReference>
<dbReference type="GO" id="GO:0003676">
    <property type="term" value="F:nucleic acid binding"/>
    <property type="evidence" value="ECO:0007669"/>
    <property type="project" value="InterPro"/>
</dbReference>
<feature type="compositionally biased region" description="Basic and acidic residues" evidence="2">
    <location>
        <begin position="227"/>
        <end position="252"/>
    </location>
</feature>
<dbReference type="Pfam" id="PF14111">
    <property type="entry name" value="DUF4283"/>
    <property type="match status" value="1"/>
</dbReference>
<feature type="region of interest" description="Disordered" evidence="2">
    <location>
        <begin position="355"/>
        <end position="381"/>
    </location>
</feature>
<feature type="compositionally biased region" description="Polar residues" evidence="2">
    <location>
        <begin position="369"/>
        <end position="381"/>
    </location>
</feature>
<dbReference type="InterPro" id="IPR025558">
    <property type="entry name" value="DUF4283"/>
</dbReference>
<dbReference type="Proteomes" id="UP000829196">
    <property type="component" value="Unassembled WGS sequence"/>
</dbReference>
<organism evidence="4 5">
    <name type="scientific">Dendrobium nobile</name>
    <name type="common">Orchid</name>
    <dbReference type="NCBI Taxonomy" id="94219"/>
    <lineage>
        <taxon>Eukaryota</taxon>
        <taxon>Viridiplantae</taxon>
        <taxon>Streptophyta</taxon>
        <taxon>Embryophyta</taxon>
        <taxon>Tracheophyta</taxon>
        <taxon>Spermatophyta</taxon>
        <taxon>Magnoliopsida</taxon>
        <taxon>Liliopsida</taxon>
        <taxon>Asparagales</taxon>
        <taxon>Orchidaceae</taxon>
        <taxon>Epidendroideae</taxon>
        <taxon>Malaxideae</taxon>
        <taxon>Dendrobiinae</taxon>
        <taxon>Dendrobium</taxon>
    </lineage>
</organism>
<keyword evidence="1" id="KW-0479">Metal-binding</keyword>
<accession>A0A8T3CA64</accession>
<dbReference type="OrthoDB" id="1096772at2759"/>
<dbReference type="Pfam" id="PF14392">
    <property type="entry name" value="zf-CCHC_4"/>
    <property type="match status" value="1"/>
</dbReference>
<dbReference type="GO" id="GO:0008270">
    <property type="term" value="F:zinc ion binding"/>
    <property type="evidence" value="ECO:0007669"/>
    <property type="project" value="UniProtKB-KW"/>
</dbReference>
<proteinExistence type="predicted"/>
<reference evidence="4" key="1">
    <citation type="journal article" date="2022" name="Front. Genet.">
        <title>Chromosome-Scale Assembly of the Dendrobium nobile Genome Provides Insights Into the Molecular Mechanism of the Biosynthesis of the Medicinal Active Ingredient of Dendrobium.</title>
        <authorList>
            <person name="Xu Q."/>
            <person name="Niu S.-C."/>
            <person name="Li K.-L."/>
            <person name="Zheng P.-J."/>
            <person name="Zhang X.-J."/>
            <person name="Jia Y."/>
            <person name="Liu Y."/>
            <person name="Niu Y.-X."/>
            <person name="Yu L.-H."/>
            <person name="Chen D.-F."/>
            <person name="Zhang G.-Q."/>
        </authorList>
    </citation>
    <scope>NUCLEOTIDE SEQUENCE</scope>
    <source>
        <tissue evidence="4">Leaf</tissue>
    </source>
</reference>
<evidence type="ECO:0000313" key="5">
    <source>
        <dbReference type="Proteomes" id="UP000829196"/>
    </source>
</evidence>
<keyword evidence="5" id="KW-1185">Reference proteome</keyword>
<gene>
    <name evidence="4" type="ORF">KFK09_001656</name>
</gene>
<keyword evidence="1" id="KW-0863">Zinc-finger</keyword>
<dbReference type="InterPro" id="IPR036875">
    <property type="entry name" value="Znf_CCHC_sf"/>
</dbReference>
<name>A0A8T3CA64_DENNO</name>
<dbReference type="AlphaFoldDB" id="A0A8T3CA64"/>
<dbReference type="InterPro" id="IPR001878">
    <property type="entry name" value="Znf_CCHC"/>
</dbReference>
<comment type="caution">
    <text evidence="4">The sequence shown here is derived from an EMBL/GenBank/DDBJ whole genome shotgun (WGS) entry which is preliminary data.</text>
</comment>
<feature type="region of interest" description="Disordered" evidence="2">
    <location>
        <begin position="218"/>
        <end position="258"/>
    </location>
</feature>
<evidence type="ECO:0000256" key="1">
    <source>
        <dbReference type="PROSITE-ProRule" id="PRU00047"/>
    </source>
</evidence>
<evidence type="ECO:0000259" key="3">
    <source>
        <dbReference type="PROSITE" id="PS50158"/>
    </source>
</evidence>
<sequence length="381" mass="42775">MEFFEDGVAVKLNAEREADNSKVLKNSIVLKVLGNGVPFSVCCSELRRQWSHYGKFHLTSIGLDWILCSFNSSEVVDEVLNEGPWYVKGLIVGIDRWTPAFDPNSFKGISGPVWIRLPCLPLYCWDEDSIARIASCFGSPMYVDGNTFWWSKREFARVCVRIDLEKKLLNGTWVEGSAGRFFQRVEYEKIDLMCYQCGRVGHDKKTCPENVTLVMKDQSLKNSGSDKGQDKLGGHDIKHSTDTERKPEHTNPDDQQVAQSEEIQLKAMIDCNVNEASGVCKKDAENDICAQSTNRFAILDEEEEGEILGDVVNKVQMVDKCLEPLDPEVNLIAMNSSTDCVKVKLAKELKSLGPVDSDYQTKKKRNGRLNPNSGGRSSIPF</sequence>
<keyword evidence="1" id="KW-0862">Zinc</keyword>
<dbReference type="PANTHER" id="PTHR31286:SF99">
    <property type="entry name" value="DUF4283 DOMAIN-CONTAINING PROTEIN"/>
    <property type="match status" value="1"/>
</dbReference>
<dbReference type="PROSITE" id="PS50158">
    <property type="entry name" value="ZF_CCHC"/>
    <property type="match status" value="1"/>
</dbReference>
<evidence type="ECO:0000256" key="2">
    <source>
        <dbReference type="SAM" id="MobiDB-lite"/>
    </source>
</evidence>
<dbReference type="PANTHER" id="PTHR31286">
    <property type="entry name" value="GLYCINE-RICH CELL WALL STRUCTURAL PROTEIN 1.8-LIKE"/>
    <property type="match status" value="1"/>
</dbReference>
<protein>
    <recommendedName>
        <fullName evidence="3">CCHC-type domain-containing protein</fullName>
    </recommendedName>
</protein>
<evidence type="ECO:0000313" key="4">
    <source>
        <dbReference type="EMBL" id="KAI0529109.1"/>
    </source>
</evidence>
<dbReference type="InterPro" id="IPR040256">
    <property type="entry name" value="At4g02000-like"/>
</dbReference>
<feature type="domain" description="CCHC-type" evidence="3">
    <location>
        <begin position="194"/>
        <end position="209"/>
    </location>
</feature>